<evidence type="ECO:0000313" key="3">
    <source>
        <dbReference type="Proteomes" id="UP001205311"/>
    </source>
</evidence>
<proteinExistence type="predicted"/>
<gene>
    <name evidence="2" type="ORF">LX15_002268</name>
</gene>
<keyword evidence="3" id="KW-1185">Reference proteome</keyword>
<dbReference type="EMBL" id="JAMTCP010000009">
    <property type="protein sequence ID" value="MCP2258570.1"/>
    <property type="molecule type" value="Genomic_DNA"/>
</dbReference>
<evidence type="ECO:0000313" key="2">
    <source>
        <dbReference type="EMBL" id="MCP2258570.1"/>
    </source>
</evidence>
<dbReference type="RefSeq" id="WP_253669489.1">
    <property type="nucleotide sequence ID" value="NZ_JAMTCP010000009.1"/>
</dbReference>
<name>A0ABT1HSR9_STRSD</name>
<dbReference type="Proteomes" id="UP001205311">
    <property type="component" value="Unassembled WGS sequence"/>
</dbReference>
<dbReference type="Pfam" id="PF14428">
    <property type="entry name" value="DddA-like"/>
    <property type="match status" value="1"/>
</dbReference>
<sequence>MVRGSGQKTHGRWIAPDGTAHPIVSGRDEWSNRVNDILKAEGCPWLPARAADDVELKLAALMRDKGRTDPRMRHLTVVINNRPCKGDPSCDELLPVILPEGYSLTVHAPNYRKRFTGGAKPWWR</sequence>
<reference evidence="2 3" key="1">
    <citation type="submission" date="2022-06" db="EMBL/GenBank/DDBJ databases">
        <title>Genomic Encyclopedia of Archaeal and Bacterial Type Strains, Phase II (KMG-II): from individual species to whole genera.</title>
        <authorList>
            <person name="Goeker M."/>
        </authorList>
    </citation>
    <scope>NUCLEOTIDE SEQUENCE [LARGE SCALE GENOMIC DNA]</scope>
    <source>
        <strain evidence="2 3">DSM 40477</strain>
    </source>
</reference>
<accession>A0ABT1HSR9</accession>
<comment type="caution">
    <text evidence="2">The sequence shown here is derived from an EMBL/GenBank/DDBJ whole genome shotgun (WGS) entry which is preliminary data.</text>
</comment>
<dbReference type="InterPro" id="IPR032724">
    <property type="entry name" value="SCP1.201-like"/>
</dbReference>
<evidence type="ECO:0000256" key="1">
    <source>
        <dbReference type="SAM" id="MobiDB-lite"/>
    </source>
</evidence>
<protein>
    <submittedName>
        <fullName evidence="2">SCP1.201-like deaminase</fullName>
    </submittedName>
</protein>
<feature type="region of interest" description="Disordered" evidence="1">
    <location>
        <begin position="1"/>
        <end position="26"/>
    </location>
</feature>
<organism evidence="2 3">
    <name type="scientific">Streptoalloteichus tenebrarius (strain ATCC 17920 / DSM 40477 / JCM 4838 / CBS 697.72 / NBRC 16177 / NCIMB 11028 / NRRL B-12390 / A12253. 1 / ISP 5477)</name>
    <name type="common">Streptomyces tenebrarius</name>
    <dbReference type="NCBI Taxonomy" id="1933"/>
    <lineage>
        <taxon>Bacteria</taxon>
        <taxon>Bacillati</taxon>
        <taxon>Actinomycetota</taxon>
        <taxon>Actinomycetes</taxon>
        <taxon>Pseudonocardiales</taxon>
        <taxon>Pseudonocardiaceae</taxon>
        <taxon>Streptoalloteichus</taxon>
    </lineage>
</organism>